<keyword evidence="1" id="KW-1133">Transmembrane helix</keyword>
<feature type="transmembrane region" description="Helical" evidence="1">
    <location>
        <begin position="41"/>
        <end position="62"/>
    </location>
</feature>
<reference evidence="2 3" key="1">
    <citation type="submission" date="2018-04" db="EMBL/GenBank/DDBJ databases">
        <title>The genome of golden apple snail Pomacea canaliculata provides insight into stress tolerance and invasive adaptation.</title>
        <authorList>
            <person name="Liu C."/>
            <person name="Liu B."/>
            <person name="Ren Y."/>
            <person name="Zhang Y."/>
            <person name="Wang H."/>
            <person name="Li S."/>
            <person name="Jiang F."/>
            <person name="Yin L."/>
            <person name="Zhang G."/>
            <person name="Qian W."/>
            <person name="Fan W."/>
        </authorList>
    </citation>
    <scope>NUCLEOTIDE SEQUENCE [LARGE SCALE GENOMIC DNA]</scope>
    <source>
        <strain evidence="2">SZHN2017</strain>
        <tissue evidence="2">Muscle</tissue>
    </source>
</reference>
<evidence type="ECO:0000256" key="1">
    <source>
        <dbReference type="SAM" id="Phobius"/>
    </source>
</evidence>
<organism evidence="2 3">
    <name type="scientific">Pomacea canaliculata</name>
    <name type="common">Golden apple snail</name>
    <dbReference type="NCBI Taxonomy" id="400727"/>
    <lineage>
        <taxon>Eukaryota</taxon>
        <taxon>Metazoa</taxon>
        <taxon>Spiralia</taxon>
        <taxon>Lophotrochozoa</taxon>
        <taxon>Mollusca</taxon>
        <taxon>Gastropoda</taxon>
        <taxon>Caenogastropoda</taxon>
        <taxon>Architaenioglossa</taxon>
        <taxon>Ampullarioidea</taxon>
        <taxon>Ampullariidae</taxon>
        <taxon>Pomacea</taxon>
    </lineage>
</organism>
<keyword evidence="1" id="KW-0472">Membrane</keyword>
<dbReference type="AlphaFoldDB" id="A0A2T7PA18"/>
<evidence type="ECO:0008006" key="4">
    <source>
        <dbReference type="Google" id="ProtNLM"/>
    </source>
</evidence>
<feature type="non-terminal residue" evidence="2">
    <location>
        <position position="1"/>
    </location>
</feature>
<evidence type="ECO:0000313" key="3">
    <source>
        <dbReference type="Proteomes" id="UP000245119"/>
    </source>
</evidence>
<protein>
    <recommendedName>
        <fullName evidence="4">Vesicular, overexpressed in cancer, prosurvival protein 1</fullName>
    </recommendedName>
</protein>
<keyword evidence="3" id="KW-1185">Reference proteome</keyword>
<evidence type="ECO:0000313" key="2">
    <source>
        <dbReference type="EMBL" id="PVD30259.1"/>
    </source>
</evidence>
<keyword evidence="1" id="KW-0812">Transmembrane</keyword>
<proteinExistence type="predicted"/>
<dbReference type="EMBL" id="PZQS01000005">
    <property type="protein sequence ID" value="PVD30259.1"/>
    <property type="molecule type" value="Genomic_DNA"/>
</dbReference>
<comment type="caution">
    <text evidence="2">The sequence shown here is derived from an EMBL/GenBank/DDBJ whole genome shotgun (WGS) entry which is preliminary data.</text>
</comment>
<accession>A0A2T7PA18</accession>
<gene>
    <name evidence="2" type="ORF">C0Q70_09522</name>
</gene>
<dbReference type="Proteomes" id="UP000245119">
    <property type="component" value="Linkage Group LG5"/>
</dbReference>
<sequence length="187" mass="20577">ARALDCLVSTNERIVQVVCGPVETCCGLQCCATSGHFYTHWYFWLAVSMLLFVFIIFAVSACRHFRKERMFAGPFWTNSKPVIRYNHCRTCHVPLADSLPSPVLVDVPGTVNSDSEQLCVELLPPPYSDDRSNSSASSLNDQLPPSYSEVMLHDLADGDTVAKLFTPDPLNVAGPWQNGVSRPGDVG</sequence>
<name>A0A2T7PA18_POMCA</name>
<dbReference type="OrthoDB" id="6578935at2759"/>